<dbReference type="PATRIC" id="fig|929558.5.peg.1607"/>
<dbReference type="AlphaFoldDB" id="B6BHY8"/>
<dbReference type="Pfam" id="PF02690">
    <property type="entry name" value="Na_Pi_cotrans"/>
    <property type="match status" value="2"/>
</dbReference>
<evidence type="ECO:0000256" key="4">
    <source>
        <dbReference type="ARBA" id="ARBA00022989"/>
    </source>
</evidence>
<keyword evidence="4 6" id="KW-1133">Transmembrane helix</keyword>
<evidence type="ECO:0000256" key="6">
    <source>
        <dbReference type="SAM" id="Phobius"/>
    </source>
</evidence>
<evidence type="ECO:0000313" key="8">
    <source>
        <dbReference type="Proteomes" id="UP000006431"/>
    </source>
</evidence>
<dbReference type="STRING" id="929558.SMGD1_1616"/>
<evidence type="ECO:0000256" key="3">
    <source>
        <dbReference type="ARBA" id="ARBA00022692"/>
    </source>
</evidence>
<sequence length="606" mass="66421">MLKKILLPTILVILAYGFWISPDFKEIAAGVAIFLFGMLTLEEGFKAFSGGTLEKILKKSTDKLYKSISFGFVATAIMQSSSLVSVLTISFIGAGLIGLTQGIGIILGANIGTTTGAWLMAGFGLKVKISAYAMPMLAFGVILIFQKAKSLKGIGYILAGLGFLFLGIHYMKDGFEAFKNTVDLASFSVDGFKGLLIFVGVGILATVVMQSSHATIVLILAALSVGQITYENALALTIGANIGTTITAVIGSLSSNIDGKRLAGAHFIFNVVTALVAIAFMNQIMQFVAIISDSIGIASDNHTLRLAVFDSFFKIMGVIMFIPFIDKLVKFLNNTLKSSTLESDAGSDNAKYLNDSVLGLSATSMAAIVRETKHLYENAFEIITHGLNIKRHNIVSSMPLEEVVQEEYSKEAIDIDDFYNRRIKGIYGEIIDFSTRAQSQMEPEDIEILYKLKLANRDIVEAVKDTKHLQKNLVKYSKSTNEHIKMQYNTMRKDLAELLRNINIIATTDEEDIILMLLSKAKLHIEKYDIIANGTLDNLIRKGLITNEMATSLMNDSAYAYNISKHLIAMANVIFIDNNNDMKNIGEEMLISDDEVTSILEKKEST</sequence>
<evidence type="ECO:0000256" key="2">
    <source>
        <dbReference type="ARBA" id="ARBA00022475"/>
    </source>
</evidence>
<organism evidence="7 8">
    <name type="scientific">Sulfurimonas gotlandica (strain DSM 19862 / JCM 16533 / GD1)</name>
    <dbReference type="NCBI Taxonomy" id="929558"/>
    <lineage>
        <taxon>Bacteria</taxon>
        <taxon>Pseudomonadati</taxon>
        <taxon>Campylobacterota</taxon>
        <taxon>Epsilonproteobacteria</taxon>
        <taxon>Campylobacterales</taxon>
        <taxon>Sulfurimonadaceae</taxon>
        <taxon>Sulfurimonas</taxon>
    </lineage>
</organism>
<protein>
    <submittedName>
        <fullName evidence="7">Na+/Pi-cotransporter</fullName>
    </submittedName>
</protein>
<dbReference type="InterPro" id="IPR003841">
    <property type="entry name" value="Na/Pi_transpt"/>
</dbReference>
<accession>B6BHY8</accession>
<proteinExistence type="predicted"/>
<dbReference type="PANTHER" id="PTHR10010">
    <property type="entry name" value="SOLUTE CARRIER FAMILY 34 SODIUM PHOSPHATE , MEMBER 2-RELATED"/>
    <property type="match status" value="1"/>
</dbReference>
<comment type="caution">
    <text evidence="7">The sequence shown here is derived from an EMBL/GenBank/DDBJ whole genome shotgun (WGS) entry which is preliminary data.</text>
</comment>
<comment type="subcellular location">
    <subcellularLocation>
        <location evidence="1">Cell membrane</location>
        <topology evidence="1">Multi-pass membrane protein</topology>
    </subcellularLocation>
</comment>
<dbReference type="OrthoDB" id="9763003at2"/>
<feature type="transmembrane region" description="Helical" evidence="6">
    <location>
        <begin position="27"/>
        <end position="48"/>
    </location>
</feature>
<feature type="transmembrane region" description="Helical" evidence="6">
    <location>
        <begin position="267"/>
        <end position="291"/>
    </location>
</feature>
<gene>
    <name evidence="7" type="ORF">SMGD1_1616</name>
</gene>
<dbReference type="GO" id="GO:0044341">
    <property type="term" value="P:sodium-dependent phosphate transport"/>
    <property type="evidence" value="ECO:0007669"/>
    <property type="project" value="InterPro"/>
</dbReference>
<dbReference type="HOGENOM" id="CLU_025623_1_0_7"/>
<dbReference type="eggNOG" id="COG1283">
    <property type="taxonomic scope" value="Bacteria"/>
</dbReference>
<feature type="transmembrane region" description="Helical" evidence="6">
    <location>
        <begin position="154"/>
        <end position="171"/>
    </location>
</feature>
<feature type="transmembrane region" description="Helical" evidence="6">
    <location>
        <begin position="192"/>
        <end position="221"/>
    </location>
</feature>
<dbReference type="EMBL" id="AFRZ01000001">
    <property type="protein sequence ID" value="EHP30140.1"/>
    <property type="molecule type" value="Genomic_DNA"/>
</dbReference>
<evidence type="ECO:0000313" key="7">
    <source>
        <dbReference type="EMBL" id="EHP30140.1"/>
    </source>
</evidence>
<dbReference type="PANTHER" id="PTHR10010:SF46">
    <property type="entry name" value="SODIUM-DEPENDENT PHOSPHATE TRANSPORT PROTEIN 2B"/>
    <property type="match status" value="1"/>
</dbReference>
<reference evidence="7 8" key="1">
    <citation type="journal article" date="2012" name="Proc. Natl. Acad. Sci. U.S.A.">
        <title>Genome and physiology of a model Epsilonproteobacterium responsible for sulfide detoxification in marine oxygen depletion zones.</title>
        <authorList>
            <person name="Grote J."/>
            <person name="Schott T."/>
            <person name="Bruckner C.G."/>
            <person name="Glockner F.O."/>
            <person name="Jost G."/>
            <person name="Teeling H."/>
            <person name="Labrenz M."/>
            <person name="Jurgens K."/>
        </authorList>
    </citation>
    <scope>NUCLEOTIDE SEQUENCE [LARGE SCALE GENOMIC DNA]</scope>
    <source>
        <strain evidence="7 8">GD1</strain>
    </source>
</reference>
<feature type="transmembrane region" description="Helical" evidence="6">
    <location>
        <begin position="103"/>
        <end position="122"/>
    </location>
</feature>
<keyword evidence="8" id="KW-1185">Reference proteome</keyword>
<evidence type="ECO:0000256" key="1">
    <source>
        <dbReference type="ARBA" id="ARBA00004651"/>
    </source>
</evidence>
<feature type="transmembrane region" description="Helical" evidence="6">
    <location>
        <begin position="311"/>
        <end position="329"/>
    </location>
</feature>
<accession>H1FUI8</accession>
<evidence type="ECO:0000256" key="5">
    <source>
        <dbReference type="ARBA" id="ARBA00023136"/>
    </source>
</evidence>
<dbReference type="GO" id="GO:0005436">
    <property type="term" value="F:sodium:phosphate symporter activity"/>
    <property type="evidence" value="ECO:0007669"/>
    <property type="project" value="InterPro"/>
</dbReference>
<keyword evidence="2" id="KW-1003">Cell membrane</keyword>
<keyword evidence="5 6" id="KW-0472">Membrane</keyword>
<feature type="transmembrane region" description="Helical" evidence="6">
    <location>
        <begin position="69"/>
        <end position="97"/>
    </location>
</feature>
<dbReference type="Proteomes" id="UP000006431">
    <property type="component" value="Unassembled WGS sequence"/>
</dbReference>
<dbReference type="GO" id="GO:0005886">
    <property type="term" value="C:plasma membrane"/>
    <property type="evidence" value="ECO:0007669"/>
    <property type="project" value="UniProtKB-SubCell"/>
</dbReference>
<name>B6BHY8_SULGG</name>
<feature type="transmembrane region" description="Helical" evidence="6">
    <location>
        <begin position="233"/>
        <end position="255"/>
    </location>
</feature>
<dbReference type="NCBIfam" id="NF037997">
    <property type="entry name" value="Na_Pi_symport"/>
    <property type="match status" value="1"/>
</dbReference>
<dbReference type="RefSeq" id="WP_008336739.1">
    <property type="nucleotide sequence ID" value="NZ_AFRZ01000001.1"/>
</dbReference>
<keyword evidence="3 6" id="KW-0812">Transmembrane</keyword>